<organism evidence="2 3">
    <name type="scientific">Austropuccinia psidii MF-1</name>
    <dbReference type="NCBI Taxonomy" id="1389203"/>
    <lineage>
        <taxon>Eukaryota</taxon>
        <taxon>Fungi</taxon>
        <taxon>Dikarya</taxon>
        <taxon>Basidiomycota</taxon>
        <taxon>Pucciniomycotina</taxon>
        <taxon>Pucciniomycetes</taxon>
        <taxon>Pucciniales</taxon>
        <taxon>Sphaerophragmiaceae</taxon>
        <taxon>Austropuccinia</taxon>
    </lineage>
</organism>
<evidence type="ECO:0000313" key="2">
    <source>
        <dbReference type="EMBL" id="MBW0502731.1"/>
    </source>
</evidence>
<dbReference type="EMBL" id="AVOT02016983">
    <property type="protein sequence ID" value="MBW0502731.1"/>
    <property type="molecule type" value="Genomic_DNA"/>
</dbReference>
<dbReference type="Proteomes" id="UP000765509">
    <property type="component" value="Unassembled WGS sequence"/>
</dbReference>
<reference evidence="2" key="1">
    <citation type="submission" date="2021-03" db="EMBL/GenBank/DDBJ databases">
        <title>Draft genome sequence of rust myrtle Austropuccinia psidii MF-1, a brazilian biotype.</title>
        <authorList>
            <person name="Quecine M.C."/>
            <person name="Pachon D.M.R."/>
            <person name="Bonatelli M.L."/>
            <person name="Correr F.H."/>
            <person name="Franceschini L.M."/>
            <person name="Leite T.F."/>
            <person name="Margarido G.R.A."/>
            <person name="Almeida C.A."/>
            <person name="Ferrarezi J.A."/>
            <person name="Labate C.A."/>
        </authorList>
    </citation>
    <scope>NUCLEOTIDE SEQUENCE</scope>
    <source>
        <strain evidence="2">MF-1</strain>
    </source>
</reference>
<name>A0A9Q3DLN0_9BASI</name>
<proteinExistence type="predicted"/>
<protein>
    <submittedName>
        <fullName evidence="2">Uncharacterized protein</fullName>
    </submittedName>
</protein>
<sequence>MFSLVSSIRERSSDSSISESSIEIQTHPAPSGLIIKEPFKDPEEVEGTTPSNKMDLDQGIQVINPKARIPEAFPTGNNRYIKVSVQELVYGSKAEGVKASSKSLDRNNKLISSSEEVHETRKDRGTSEGWKPMSCKGKFQQMKA</sequence>
<feature type="region of interest" description="Disordered" evidence="1">
    <location>
        <begin position="1"/>
        <end position="55"/>
    </location>
</feature>
<dbReference type="AlphaFoldDB" id="A0A9Q3DLN0"/>
<accession>A0A9Q3DLN0</accession>
<comment type="caution">
    <text evidence="2">The sequence shown here is derived from an EMBL/GenBank/DDBJ whole genome shotgun (WGS) entry which is preliminary data.</text>
</comment>
<evidence type="ECO:0000313" key="3">
    <source>
        <dbReference type="Proteomes" id="UP000765509"/>
    </source>
</evidence>
<feature type="compositionally biased region" description="Basic and acidic residues" evidence="1">
    <location>
        <begin position="115"/>
        <end position="126"/>
    </location>
</feature>
<feature type="compositionally biased region" description="Low complexity" evidence="1">
    <location>
        <begin position="14"/>
        <end position="24"/>
    </location>
</feature>
<feature type="region of interest" description="Disordered" evidence="1">
    <location>
        <begin position="95"/>
        <end position="144"/>
    </location>
</feature>
<gene>
    <name evidence="2" type="ORF">O181_042446</name>
</gene>
<keyword evidence="3" id="KW-1185">Reference proteome</keyword>
<evidence type="ECO:0000256" key="1">
    <source>
        <dbReference type="SAM" id="MobiDB-lite"/>
    </source>
</evidence>